<dbReference type="SUPFAM" id="SSF56784">
    <property type="entry name" value="HAD-like"/>
    <property type="match status" value="1"/>
</dbReference>
<reference evidence="2 3" key="1">
    <citation type="submission" date="2023-08" db="EMBL/GenBank/DDBJ databases">
        <title>Phytohabitans sansha sp. nov., isolated from marine sediment.</title>
        <authorList>
            <person name="Zhao Y."/>
            <person name="Yi K."/>
        </authorList>
    </citation>
    <scope>NUCLEOTIDE SEQUENCE [LARGE SCALE GENOMIC DNA]</scope>
    <source>
        <strain evidence="2 3">ZYX-F-186</strain>
    </source>
</reference>
<dbReference type="InterPro" id="IPR023214">
    <property type="entry name" value="HAD_sf"/>
</dbReference>
<dbReference type="Proteomes" id="UP001230908">
    <property type="component" value="Unassembled WGS sequence"/>
</dbReference>
<dbReference type="InterPro" id="IPR011611">
    <property type="entry name" value="PfkB_dom"/>
</dbReference>
<evidence type="ECO:0000313" key="2">
    <source>
        <dbReference type="EMBL" id="MDQ7911198.1"/>
    </source>
</evidence>
<sequence>MADRLPDLIARFAGLKVAVAGDFCLDAYWSLDGEHADTSVETGLRVRRVAAARYGLGGAGNVVANLRGLGVGTVRAIGVHGADPFGAALRAMLADCGADLAGLRDLGPGWLTHVYAKPHVAGQEQSRLDFGSRGALPEPAADALVADLRAAARWADVVVINQQTSGCFADKEIITRINTVIAESPACLFVVDARQAADQYQGAILKVNAREAAAMLGRPDDPPHSDDDAGACARALARRTGRPVVVTRGDRGLVAADGDALHHAHGVEVTRQTDPVGAGDTVTATLTALVGAGADLALAASAANLAAASTVTKVGTTGTVTAADLVRLADDPDYRYGADLADNPARARYADGTEIEVIVPLPPDPRPRHVIFDHDGTLSTLRQGWEGVMAPMMVRAILGSHHDTAGAAVTQQVRAAVDDFVERSTGVQTLVQMVGLVDLVRRFGFVPPEEILDEHGYKAVYNEQLLLGVRRRLAKLAAGQLAPEDFHVKNALPLLRRLRDAGVTLYLTSGTDLADVVAEATALGFAEYFQDRVYGAVGDITVEAKKLVLDRVVREHGLETHGFATFGDGPVEMRETRKRGGIAVGVCSDEIRRYGYNPAKRARLVRGGASILVPDYSDLDAILTVLGLR</sequence>
<proteinExistence type="predicted"/>
<comment type="caution">
    <text evidence="2">The sequence shown here is derived from an EMBL/GenBank/DDBJ whole genome shotgun (WGS) entry which is preliminary data.</text>
</comment>
<organism evidence="2 3">
    <name type="scientific">Phytohabitans maris</name>
    <dbReference type="NCBI Taxonomy" id="3071409"/>
    <lineage>
        <taxon>Bacteria</taxon>
        <taxon>Bacillati</taxon>
        <taxon>Actinomycetota</taxon>
        <taxon>Actinomycetes</taxon>
        <taxon>Micromonosporales</taxon>
        <taxon>Micromonosporaceae</taxon>
    </lineage>
</organism>
<accession>A0ABU0ZW88</accession>
<feature type="domain" description="Carbohydrate kinase PfkB" evidence="1">
    <location>
        <begin position="48"/>
        <end position="319"/>
    </location>
</feature>
<dbReference type="InterPro" id="IPR036412">
    <property type="entry name" value="HAD-like_sf"/>
</dbReference>
<dbReference type="Gene3D" id="3.40.1190.20">
    <property type="match status" value="1"/>
</dbReference>
<dbReference type="Gene3D" id="3.40.50.1000">
    <property type="entry name" value="HAD superfamily/HAD-like"/>
    <property type="match status" value="1"/>
</dbReference>
<keyword evidence="2" id="KW-0808">Transferase</keyword>
<dbReference type="InterPro" id="IPR029056">
    <property type="entry name" value="Ribokinase-like"/>
</dbReference>
<dbReference type="Pfam" id="PF00702">
    <property type="entry name" value="Hydrolase"/>
    <property type="match status" value="1"/>
</dbReference>
<dbReference type="Pfam" id="PF00294">
    <property type="entry name" value="PfkB"/>
    <property type="match status" value="1"/>
</dbReference>
<evidence type="ECO:0000259" key="1">
    <source>
        <dbReference type="Pfam" id="PF00294"/>
    </source>
</evidence>
<evidence type="ECO:0000313" key="3">
    <source>
        <dbReference type="Proteomes" id="UP001230908"/>
    </source>
</evidence>
<keyword evidence="3" id="KW-1185">Reference proteome</keyword>
<dbReference type="PANTHER" id="PTHR46969">
    <property type="entry name" value="BIFUNCTIONAL PROTEIN HLDE"/>
    <property type="match status" value="1"/>
</dbReference>
<dbReference type="PANTHER" id="PTHR46969:SF1">
    <property type="entry name" value="BIFUNCTIONAL PROTEIN HLDE"/>
    <property type="match status" value="1"/>
</dbReference>
<protein>
    <submittedName>
        <fullName evidence="2">PfkB family carbohydrate kinase</fullName>
    </submittedName>
</protein>
<dbReference type="GO" id="GO:0016301">
    <property type="term" value="F:kinase activity"/>
    <property type="evidence" value="ECO:0007669"/>
    <property type="project" value="UniProtKB-KW"/>
</dbReference>
<dbReference type="EMBL" id="JAVHUY010000074">
    <property type="protein sequence ID" value="MDQ7911198.1"/>
    <property type="molecule type" value="Genomic_DNA"/>
</dbReference>
<dbReference type="CDD" id="cd01427">
    <property type="entry name" value="HAD_like"/>
    <property type="match status" value="1"/>
</dbReference>
<gene>
    <name evidence="2" type="ORF">RB614_42590</name>
</gene>
<dbReference type="SUPFAM" id="SSF53613">
    <property type="entry name" value="Ribokinase-like"/>
    <property type="match status" value="1"/>
</dbReference>
<name>A0ABU0ZW88_9ACTN</name>
<dbReference type="RefSeq" id="WP_308718420.1">
    <property type="nucleotide sequence ID" value="NZ_JAVHUY010000074.1"/>
</dbReference>
<keyword evidence="2" id="KW-0418">Kinase</keyword>